<keyword evidence="2" id="KW-1185">Reference proteome</keyword>
<evidence type="ECO:0000313" key="2">
    <source>
        <dbReference type="Proteomes" id="UP001066276"/>
    </source>
</evidence>
<evidence type="ECO:0000313" key="1">
    <source>
        <dbReference type="EMBL" id="KAJ1090806.1"/>
    </source>
</evidence>
<sequence>FFFFFCNFKVNLKAHYRSLKIKQEEKLSFIFSILDYSVIMNNICGNPPPPFLNSANEATMKWEKWFRHFKNYMLAINGDTFESHRKKALLLNLIGLEAEDIFEHLPPVLPPSGTDARDYDCFSE</sequence>
<feature type="non-terminal residue" evidence="1">
    <location>
        <position position="124"/>
    </location>
</feature>
<proteinExistence type="predicted"/>
<comment type="caution">
    <text evidence="1">The sequence shown here is derived from an EMBL/GenBank/DDBJ whole genome shotgun (WGS) entry which is preliminary data.</text>
</comment>
<gene>
    <name evidence="1" type="ORF">NDU88_003935</name>
</gene>
<dbReference type="EMBL" id="JANPWB010000015">
    <property type="protein sequence ID" value="KAJ1090806.1"/>
    <property type="molecule type" value="Genomic_DNA"/>
</dbReference>
<dbReference type="Proteomes" id="UP001066276">
    <property type="component" value="Chromosome 11"/>
</dbReference>
<accession>A0AAV7LH58</accession>
<protein>
    <submittedName>
        <fullName evidence="1">Uncharacterized protein</fullName>
    </submittedName>
</protein>
<reference evidence="1" key="1">
    <citation type="journal article" date="2022" name="bioRxiv">
        <title>Sequencing and chromosome-scale assembly of the giantPleurodeles waltlgenome.</title>
        <authorList>
            <person name="Brown T."/>
            <person name="Elewa A."/>
            <person name="Iarovenko S."/>
            <person name="Subramanian E."/>
            <person name="Araus A.J."/>
            <person name="Petzold A."/>
            <person name="Susuki M."/>
            <person name="Suzuki K.-i.T."/>
            <person name="Hayashi T."/>
            <person name="Toyoda A."/>
            <person name="Oliveira C."/>
            <person name="Osipova E."/>
            <person name="Leigh N.D."/>
            <person name="Simon A."/>
            <person name="Yun M.H."/>
        </authorList>
    </citation>
    <scope>NUCLEOTIDE SEQUENCE</scope>
    <source>
        <strain evidence="1">20211129_DDA</strain>
        <tissue evidence="1">Liver</tissue>
    </source>
</reference>
<feature type="non-terminal residue" evidence="1">
    <location>
        <position position="1"/>
    </location>
</feature>
<organism evidence="1 2">
    <name type="scientific">Pleurodeles waltl</name>
    <name type="common">Iberian ribbed newt</name>
    <dbReference type="NCBI Taxonomy" id="8319"/>
    <lineage>
        <taxon>Eukaryota</taxon>
        <taxon>Metazoa</taxon>
        <taxon>Chordata</taxon>
        <taxon>Craniata</taxon>
        <taxon>Vertebrata</taxon>
        <taxon>Euteleostomi</taxon>
        <taxon>Amphibia</taxon>
        <taxon>Batrachia</taxon>
        <taxon>Caudata</taxon>
        <taxon>Salamandroidea</taxon>
        <taxon>Salamandridae</taxon>
        <taxon>Pleurodelinae</taxon>
        <taxon>Pleurodeles</taxon>
    </lineage>
</organism>
<name>A0AAV7LH58_PLEWA</name>
<dbReference type="AlphaFoldDB" id="A0AAV7LH58"/>